<dbReference type="AlphaFoldDB" id="A0A1A8W962"/>
<name>A0A1A8W962_PLAOA</name>
<dbReference type="EMBL" id="FLQU01000719">
    <property type="protein sequence ID" value="SBS89360.1"/>
    <property type="molecule type" value="Genomic_DNA"/>
</dbReference>
<keyword evidence="1" id="KW-1133">Transmembrane helix</keyword>
<organism evidence="2 3">
    <name type="scientific">Plasmodium ovale curtisi</name>
    <dbReference type="NCBI Taxonomy" id="864141"/>
    <lineage>
        <taxon>Eukaryota</taxon>
        <taxon>Sar</taxon>
        <taxon>Alveolata</taxon>
        <taxon>Apicomplexa</taxon>
        <taxon>Aconoidasida</taxon>
        <taxon>Haemosporida</taxon>
        <taxon>Plasmodiidae</taxon>
        <taxon>Plasmodium</taxon>
        <taxon>Plasmodium (Plasmodium)</taxon>
    </lineage>
</organism>
<evidence type="ECO:0000313" key="3">
    <source>
        <dbReference type="Proteomes" id="UP000078560"/>
    </source>
</evidence>
<proteinExistence type="predicted"/>
<keyword evidence="1" id="KW-0472">Membrane</keyword>
<gene>
    <name evidence="2" type="ORF">POVCU2_0053990</name>
</gene>
<dbReference type="Proteomes" id="UP000078560">
    <property type="component" value="Unassembled WGS sequence"/>
</dbReference>
<evidence type="ECO:0000256" key="1">
    <source>
        <dbReference type="SAM" id="Phobius"/>
    </source>
</evidence>
<sequence length="334" mass="39029">MDCDSLIINETYRFFSVFDAYKSLMENVPISTTENKVLKTCDSLPSDSIFDKVPSSNEICKQFIYLYSKLSTTRKGKKKSTSLDDNDYSFMNYWINDTLSSSNVDAPKYIKELYEKLKSADDNFIKGEFPENNFKKINLHDLENIKILNNLYKYMDEISSMVTVCESNDECEPFLKNNGEFKEKYKEVIINCIDGCSGIYNALELFKCKYNQEIVGYANTLSKFKFNKLDELQDYNFLLKNNKKKQFKRIITIPTLFPMFGLLFMLIFSNMVKGTTYTILSPFRQFLIEEIKTIKNIGIFEYGTKKLLLRSSYNENINLDYGEYNIGYHSVRDA</sequence>
<evidence type="ECO:0000313" key="2">
    <source>
        <dbReference type="EMBL" id="SBS89360.1"/>
    </source>
</evidence>
<feature type="transmembrane region" description="Helical" evidence="1">
    <location>
        <begin position="250"/>
        <end position="272"/>
    </location>
</feature>
<reference evidence="3" key="1">
    <citation type="submission" date="2016-05" db="EMBL/GenBank/DDBJ databases">
        <authorList>
            <person name="Naeem Raeece"/>
        </authorList>
    </citation>
    <scope>NUCLEOTIDE SEQUENCE [LARGE SCALE GENOMIC DNA]</scope>
</reference>
<keyword evidence="1" id="KW-0812">Transmembrane</keyword>
<protein>
    <submittedName>
        <fullName evidence="2">PIR Superfamily Protein</fullName>
    </submittedName>
</protein>
<accession>A0A1A8W962</accession>